<proteinExistence type="predicted"/>
<accession>A0A6C0VJ86</accession>
<dbReference type="RefSeq" id="WP_163645507.1">
    <property type="nucleotide sequence ID" value="NZ_CP042908.1"/>
</dbReference>
<organism evidence="1 2">
    <name type="scientific">Methanosarcina mazei</name>
    <name type="common">Methanosarcina frisia</name>
    <dbReference type="NCBI Taxonomy" id="2209"/>
    <lineage>
        <taxon>Archaea</taxon>
        <taxon>Methanobacteriati</taxon>
        <taxon>Methanobacteriota</taxon>
        <taxon>Stenosarchaea group</taxon>
        <taxon>Methanomicrobia</taxon>
        <taxon>Methanosarcinales</taxon>
        <taxon>Methanosarcinaceae</taxon>
        <taxon>Methanosarcina</taxon>
    </lineage>
</organism>
<name>A0A6C0VJ86_METMZ</name>
<dbReference type="AlphaFoldDB" id="A0A6C0VJ86"/>
<gene>
    <name evidence="1" type="ORF">FQU78_07950</name>
</gene>
<dbReference type="GeneID" id="44087061"/>
<reference evidence="1 2" key="1">
    <citation type="journal article" date="2020" name="Environ. Microbiol. Rep.">
        <title>Redox cycling of Fe(II) and Fe(III) in magnetite accelerates aceticlastic methanogenesis by Methanosarcina mazei.</title>
        <authorList>
            <person name="Wang H."/>
            <person name="Byrne J.M."/>
            <person name="Liu P."/>
            <person name="Liu J."/>
            <person name="Dong X."/>
            <person name="Lu Y."/>
        </authorList>
    </citation>
    <scope>NUCLEOTIDE SEQUENCE [LARGE SCALE GENOMIC DNA]</scope>
    <source>
        <strain evidence="2">zm-15</strain>
    </source>
</reference>
<dbReference type="Proteomes" id="UP000467371">
    <property type="component" value="Chromosome"/>
</dbReference>
<evidence type="ECO:0000313" key="2">
    <source>
        <dbReference type="Proteomes" id="UP000467371"/>
    </source>
</evidence>
<evidence type="ECO:0000313" key="1">
    <source>
        <dbReference type="EMBL" id="QIB90996.1"/>
    </source>
</evidence>
<dbReference type="EMBL" id="CP042908">
    <property type="protein sequence ID" value="QIB90996.1"/>
    <property type="molecule type" value="Genomic_DNA"/>
</dbReference>
<sequence length="376" mass="44801">MTVVTIYKSGFVSNIIYPIDPRGETKSRIYLTENLANEILVSDFSTFERATFELYDMLNEWVERAFLKDNSGLKKDLSYTLKKLRLLNPILDMEERLGLPIVILGTKEEVIRHRNKFKRRESEVFQEDLDQMRLELIHLLSDDACCNINNIHEISTKLNLLCEQMKDRDDRYAFFVPRSCSYPFKVINDLSSLTNEYSRCKIHCELNPNKIEGELSFIMDSGFIMMPYDYNENDYWSTSFNPKFYQALFHELFHFLVIDIYRGSTQINEGLAECYSEVYYQFLKTYLEDFRDSDKETEFSNEYMKFTKIGEYLDYYKYVITETSISDYYHFMLLVYMLVDKGIKSNEKNILNCRQKTVGWEGIFRDTCEELKKMRS</sequence>
<protein>
    <submittedName>
        <fullName evidence="1">Uncharacterized protein</fullName>
    </submittedName>
</protein>